<evidence type="ECO:0000313" key="3">
    <source>
        <dbReference type="Proteomes" id="UP000643279"/>
    </source>
</evidence>
<name>A0ABQ2AUE3_9MICC</name>
<dbReference type="Proteomes" id="UP000643279">
    <property type="component" value="Unassembled WGS sequence"/>
</dbReference>
<evidence type="ECO:0008006" key="4">
    <source>
        <dbReference type="Google" id="ProtNLM"/>
    </source>
</evidence>
<keyword evidence="1" id="KW-0732">Signal</keyword>
<reference evidence="3" key="1">
    <citation type="journal article" date="2019" name="Int. J. Syst. Evol. Microbiol.">
        <title>The Global Catalogue of Microorganisms (GCM) 10K type strain sequencing project: providing services to taxonomists for standard genome sequencing and annotation.</title>
        <authorList>
            <consortium name="The Broad Institute Genomics Platform"/>
            <consortium name="The Broad Institute Genome Sequencing Center for Infectious Disease"/>
            <person name="Wu L."/>
            <person name="Ma J."/>
        </authorList>
    </citation>
    <scope>NUCLEOTIDE SEQUENCE [LARGE SCALE GENOMIC DNA]</scope>
    <source>
        <strain evidence="3">CGMCC 1.12778</strain>
    </source>
</reference>
<feature type="signal peptide" evidence="1">
    <location>
        <begin position="1"/>
        <end position="25"/>
    </location>
</feature>
<comment type="caution">
    <text evidence="2">The sequence shown here is derived from an EMBL/GenBank/DDBJ whole genome shotgun (WGS) entry which is preliminary data.</text>
</comment>
<dbReference type="EMBL" id="BMFW01000008">
    <property type="protein sequence ID" value="GGH95512.1"/>
    <property type="molecule type" value="Genomic_DNA"/>
</dbReference>
<dbReference type="PROSITE" id="PS51257">
    <property type="entry name" value="PROKAR_LIPOPROTEIN"/>
    <property type="match status" value="1"/>
</dbReference>
<feature type="chain" id="PRO_5045159895" description="Lipoprotein" evidence="1">
    <location>
        <begin position="26"/>
        <end position="114"/>
    </location>
</feature>
<organism evidence="2 3">
    <name type="scientific">Arthrobacter liuii</name>
    <dbReference type="NCBI Taxonomy" id="1476996"/>
    <lineage>
        <taxon>Bacteria</taxon>
        <taxon>Bacillati</taxon>
        <taxon>Actinomycetota</taxon>
        <taxon>Actinomycetes</taxon>
        <taxon>Micrococcales</taxon>
        <taxon>Micrococcaceae</taxon>
        <taxon>Arthrobacter</taxon>
    </lineage>
</organism>
<proteinExistence type="predicted"/>
<protein>
    <recommendedName>
        <fullName evidence="4">Lipoprotein</fullName>
    </recommendedName>
</protein>
<sequence>MTLRSAVVSAAALSTALLLLTGCGAVGDAAGNAASDAASRAASAAAQEVNKQICAVVQDGLVSAEDRQALAGLASAARTAGVPAEITTPLGQIAEAGDQVPAESVRALKDACKA</sequence>
<dbReference type="RefSeq" id="WP_188571574.1">
    <property type="nucleotide sequence ID" value="NZ_BMFW01000008.1"/>
</dbReference>
<evidence type="ECO:0000256" key="1">
    <source>
        <dbReference type="SAM" id="SignalP"/>
    </source>
</evidence>
<evidence type="ECO:0000313" key="2">
    <source>
        <dbReference type="EMBL" id="GGH95512.1"/>
    </source>
</evidence>
<accession>A0ABQ2AUE3</accession>
<gene>
    <name evidence="2" type="ORF">GCM10007170_21210</name>
</gene>
<keyword evidence="3" id="KW-1185">Reference proteome</keyword>